<evidence type="ECO:0000256" key="1">
    <source>
        <dbReference type="ARBA" id="ARBA00009437"/>
    </source>
</evidence>
<keyword evidence="3" id="KW-0238">DNA-binding</keyword>
<dbReference type="Proteomes" id="UP000268033">
    <property type="component" value="Unassembled WGS sequence"/>
</dbReference>
<keyword evidence="4" id="KW-0804">Transcription</keyword>
<dbReference type="InterPro" id="IPR058163">
    <property type="entry name" value="LysR-type_TF_proteobact-type"/>
</dbReference>
<dbReference type="InterPro" id="IPR005119">
    <property type="entry name" value="LysR_subst-bd"/>
</dbReference>
<name>A0A3N1P6F0_9GAMM</name>
<comment type="caution">
    <text evidence="6">The sequence shown here is derived from an EMBL/GenBank/DDBJ whole genome shotgun (WGS) entry which is preliminary data.</text>
</comment>
<dbReference type="FunFam" id="1.10.10.10:FF:000001">
    <property type="entry name" value="LysR family transcriptional regulator"/>
    <property type="match status" value="1"/>
</dbReference>
<evidence type="ECO:0000256" key="3">
    <source>
        <dbReference type="ARBA" id="ARBA00023125"/>
    </source>
</evidence>
<dbReference type="Gene3D" id="1.10.10.10">
    <property type="entry name" value="Winged helix-like DNA-binding domain superfamily/Winged helix DNA-binding domain"/>
    <property type="match status" value="1"/>
</dbReference>
<dbReference type="PANTHER" id="PTHR30537">
    <property type="entry name" value="HTH-TYPE TRANSCRIPTIONAL REGULATOR"/>
    <property type="match status" value="1"/>
</dbReference>
<dbReference type="GO" id="GO:0043565">
    <property type="term" value="F:sequence-specific DNA binding"/>
    <property type="evidence" value="ECO:0007669"/>
    <property type="project" value="TreeGrafter"/>
</dbReference>
<dbReference type="GO" id="GO:0006351">
    <property type="term" value="P:DNA-templated transcription"/>
    <property type="evidence" value="ECO:0007669"/>
    <property type="project" value="TreeGrafter"/>
</dbReference>
<dbReference type="SUPFAM" id="SSF53850">
    <property type="entry name" value="Periplasmic binding protein-like II"/>
    <property type="match status" value="1"/>
</dbReference>
<dbReference type="PANTHER" id="PTHR30537:SF5">
    <property type="entry name" value="HTH-TYPE TRANSCRIPTIONAL ACTIVATOR TTDR-RELATED"/>
    <property type="match status" value="1"/>
</dbReference>
<sequence>MNMPRADDLILFAQVVDTGSFSKAAELAGVTNSVASKRISKLEEELGTQLLYRTTRRLTLSEAGRLLYQQARQIKMATDRALDTLSGFGEKVSGHIRMSVPTISGELVLADAIAEFCDRYPGLSIDMSLENRFVDIIAEGMDLVIRTGYLDDSSLIARHIIDSRWAICASPSYLERHGTPRHPEDLRQHNCLRYSYQSTGASDWAFKNKKGPFTVRVEGNMTTDNAAALRKAALAGYGIIYVPRCLIYNDLTQGMLTELFPQQVGKKLGIYAVYPTTRQLPAKIRLLIEHIRQRYLAIAHYF</sequence>
<dbReference type="InterPro" id="IPR000847">
    <property type="entry name" value="LysR_HTH_N"/>
</dbReference>
<evidence type="ECO:0000313" key="6">
    <source>
        <dbReference type="EMBL" id="ROQ24125.1"/>
    </source>
</evidence>
<comment type="similarity">
    <text evidence="1">Belongs to the LysR transcriptional regulatory family.</text>
</comment>
<dbReference type="FunFam" id="3.40.190.290:FF:000001">
    <property type="entry name" value="Transcriptional regulator, LysR family"/>
    <property type="match status" value="1"/>
</dbReference>
<dbReference type="CDD" id="cd08422">
    <property type="entry name" value="PBP2_CrgA_like"/>
    <property type="match status" value="1"/>
</dbReference>
<dbReference type="AlphaFoldDB" id="A0A3N1P6F0"/>
<dbReference type="InterPro" id="IPR036388">
    <property type="entry name" value="WH-like_DNA-bd_sf"/>
</dbReference>
<evidence type="ECO:0000256" key="2">
    <source>
        <dbReference type="ARBA" id="ARBA00023015"/>
    </source>
</evidence>
<dbReference type="RefSeq" id="WP_336391537.1">
    <property type="nucleotide sequence ID" value="NZ_JBLXEP010000008.1"/>
</dbReference>
<dbReference type="STRING" id="584787.GCA_001247655_01279"/>
<evidence type="ECO:0000259" key="5">
    <source>
        <dbReference type="PROSITE" id="PS50931"/>
    </source>
</evidence>
<evidence type="ECO:0000313" key="7">
    <source>
        <dbReference type="Proteomes" id="UP000268033"/>
    </source>
</evidence>
<reference evidence="6 7" key="1">
    <citation type="submission" date="2018-11" db="EMBL/GenBank/DDBJ databases">
        <title>Genomic Encyclopedia of Type Strains, Phase IV (KMG-IV): sequencing the most valuable type-strain genomes for metagenomic binning, comparative biology and taxonomic classification.</title>
        <authorList>
            <person name="Goeker M."/>
        </authorList>
    </citation>
    <scope>NUCLEOTIDE SEQUENCE [LARGE SCALE GENOMIC DNA]</scope>
    <source>
        <strain evidence="6 7">DSM 21945</strain>
    </source>
</reference>
<feature type="domain" description="HTH lysR-type" evidence="5">
    <location>
        <begin position="4"/>
        <end position="61"/>
    </location>
</feature>
<gene>
    <name evidence="6" type="ORF">EDC28_1076</name>
</gene>
<proteinExistence type="inferred from homology"/>
<keyword evidence="2" id="KW-0805">Transcription regulation</keyword>
<organism evidence="6 7">
    <name type="scientific">Gallaecimonas pentaromativorans</name>
    <dbReference type="NCBI Taxonomy" id="584787"/>
    <lineage>
        <taxon>Bacteria</taxon>
        <taxon>Pseudomonadati</taxon>
        <taxon>Pseudomonadota</taxon>
        <taxon>Gammaproteobacteria</taxon>
        <taxon>Enterobacterales</taxon>
        <taxon>Gallaecimonadaceae</taxon>
        <taxon>Gallaecimonas</taxon>
    </lineage>
</organism>
<dbReference type="PROSITE" id="PS50931">
    <property type="entry name" value="HTH_LYSR"/>
    <property type="match status" value="1"/>
</dbReference>
<dbReference type="Pfam" id="PF00126">
    <property type="entry name" value="HTH_1"/>
    <property type="match status" value="1"/>
</dbReference>
<evidence type="ECO:0000256" key="4">
    <source>
        <dbReference type="ARBA" id="ARBA00023163"/>
    </source>
</evidence>
<accession>A0A3N1P6F0</accession>
<protein>
    <submittedName>
        <fullName evidence="6">Transcriptional regulator /LysR family transcriptional regulator</fullName>
    </submittedName>
</protein>
<dbReference type="EMBL" id="RJUL01000007">
    <property type="protein sequence ID" value="ROQ24125.1"/>
    <property type="molecule type" value="Genomic_DNA"/>
</dbReference>
<dbReference type="InterPro" id="IPR036390">
    <property type="entry name" value="WH_DNA-bd_sf"/>
</dbReference>
<keyword evidence="7" id="KW-1185">Reference proteome</keyword>
<dbReference type="Gene3D" id="3.40.190.290">
    <property type="match status" value="1"/>
</dbReference>
<dbReference type="SUPFAM" id="SSF46785">
    <property type="entry name" value="Winged helix' DNA-binding domain"/>
    <property type="match status" value="1"/>
</dbReference>
<dbReference type="GO" id="GO:0003700">
    <property type="term" value="F:DNA-binding transcription factor activity"/>
    <property type="evidence" value="ECO:0007669"/>
    <property type="project" value="InterPro"/>
</dbReference>
<dbReference type="Pfam" id="PF03466">
    <property type="entry name" value="LysR_substrate"/>
    <property type="match status" value="1"/>
</dbReference>